<dbReference type="Gene3D" id="2.40.50.100">
    <property type="match status" value="1"/>
</dbReference>
<evidence type="ECO:0000256" key="1">
    <source>
        <dbReference type="ARBA" id="ARBA00004236"/>
    </source>
</evidence>
<gene>
    <name evidence="9" type="ORF">ABW22_16280</name>
</gene>
<comment type="subcellular location">
    <subcellularLocation>
        <location evidence="1">Cell membrane</location>
    </subcellularLocation>
</comment>
<dbReference type="PANTHER" id="PTHR30469:SF36">
    <property type="entry name" value="BLL3903 PROTEIN"/>
    <property type="match status" value="1"/>
</dbReference>
<keyword evidence="10" id="KW-1185">Reference proteome</keyword>
<dbReference type="Gene3D" id="2.40.30.170">
    <property type="match status" value="1"/>
</dbReference>
<dbReference type="SUPFAM" id="SSF111369">
    <property type="entry name" value="HlyD-like secretion proteins"/>
    <property type="match status" value="1"/>
</dbReference>
<dbReference type="Gene3D" id="2.40.420.20">
    <property type="match status" value="1"/>
</dbReference>
<dbReference type="NCBIfam" id="TIGR01730">
    <property type="entry name" value="RND_mfp"/>
    <property type="match status" value="1"/>
</dbReference>
<accession>A0A125BB64</accession>
<evidence type="ECO:0000313" key="10">
    <source>
        <dbReference type="Proteomes" id="UP000064243"/>
    </source>
</evidence>
<proteinExistence type="inferred from homology"/>
<evidence type="ECO:0000259" key="7">
    <source>
        <dbReference type="Pfam" id="PF25917"/>
    </source>
</evidence>
<dbReference type="GO" id="GO:1990281">
    <property type="term" value="C:efflux pump complex"/>
    <property type="evidence" value="ECO:0007669"/>
    <property type="project" value="TreeGrafter"/>
</dbReference>
<evidence type="ECO:0000259" key="8">
    <source>
        <dbReference type="Pfam" id="PF25944"/>
    </source>
</evidence>
<evidence type="ECO:0000256" key="5">
    <source>
        <dbReference type="ARBA" id="ARBA00023136"/>
    </source>
</evidence>
<organism evidence="9 10">
    <name type="scientific">Thiobacillus denitrificans</name>
    <dbReference type="NCBI Taxonomy" id="36861"/>
    <lineage>
        <taxon>Bacteria</taxon>
        <taxon>Pseudomonadati</taxon>
        <taxon>Pseudomonadota</taxon>
        <taxon>Betaproteobacteria</taxon>
        <taxon>Nitrosomonadales</taxon>
        <taxon>Thiobacillaceae</taxon>
        <taxon>Thiobacillus</taxon>
    </lineage>
</organism>
<protein>
    <submittedName>
        <fullName evidence="9">Secretion protein HlyD</fullName>
    </submittedName>
</protein>
<evidence type="ECO:0000256" key="2">
    <source>
        <dbReference type="ARBA" id="ARBA00009477"/>
    </source>
</evidence>
<dbReference type="AlphaFoldDB" id="A0A125BB64"/>
<feature type="domain" description="Multidrug resistance protein MdtA-like beta-barrel" evidence="8">
    <location>
        <begin position="212"/>
        <end position="298"/>
    </location>
</feature>
<keyword evidence="5" id="KW-0472">Membrane</keyword>
<dbReference type="InterPro" id="IPR058625">
    <property type="entry name" value="MdtA-like_BSH"/>
</dbReference>
<dbReference type="Pfam" id="PF25917">
    <property type="entry name" value="BSH_RND"/>
    <property type="match status" value="1"/>
</dbReference>
<dbReference type="OrthoDB" id="9769564at2"/>
<dbReference type="InterPro" id="IPR006143">
    <property type="entry name" value="RND_pump_MFP"/>
</dbReference>
<dbReference type="PANTHER" id="PTHR30469">
    <property type="entry name" value="MULTIDRUG RESISTANCE PROTEIN MDTA"/>
    <property type="match status" value="1"/>
</dbReference>
<reference evidence="9 10" key="1">
    <citation type="journal article" date="2015" name="Appl. Environ. Microbiol.">
        <title>Aerobic and Anaerobic Thiosulfate Oxidation by a Cold-Adapted, Subglacial Chemoautotroph.</title>
        <authorList>
            <person name="Harrold Z.R."/>
            <person name="Skidmore M.L."/>
            <person name="Hamilton T.L."/>
            <person name="Desch L."/>
            <person name="Amada K."/>
            <person name="van Gelder W."/>
            <person name="Glover K."/>
            <person name="Roden E.E."/>
            <person name="Boyd E.S."/>
        </authorList>
    </citation>
    <scope>NUCLEOTIDE SEQUENCE [LARGE SCALE GENOMIC DNA]</scope>
    <source>
        <strain evidence="9 10">RG</strain>
    </source>
</reference>
<dbReference type="InterPro" id="IPR058626">
    <property type="entry name" value="MdtA-like_b-barrel"/>
</dbReference>
<evidence type="ECO:0000256" key="3">
    <source>
        <dbReference type="ARBA" id="ARBA00022475"/>
    </source>
</evidence>
<comment type="caution">
    <text evidence="9">The sequence shown here is derived from an EMBL/GenBank/DDBJ whole genome shotgun (WGS) entry which is preliminary data.</text>
</comment>
<feature type="domain" description="Multidrug resistance protein MdtA-like alpha-helical hairpin" evidence="6">
    <location>
        <begin position="107"/>
        <end position="171"/>
    </location>
</feature>
<evidence type="ECO:0000313" key="9">
    <source>
        <dbReference type="EMBL" id="KVW91349.1"/>
    </source>
</evidence>
<dbReference type="Gene3D" id="1.10.287.470">
    <property type="entry name" value="Helix hairpin bin"/>
    <property type="match status" value="1"/>
</dbReference>
<dbReference type="InterPro" id="IPR058624">
    <property type="entry name" value="MdtA-like_HH"/>
</dbReference>
<keyword evidence="4" id="KW-0997">Cell inner membrane</keyword>
<evidence type="ECO:0000256" key="4">
    <source>
        <dbReference type="ARBA" id="ARBA00022519"/>
    </source>
</evidence>
<dbReference type="PATRIC" id="fig|36861.3.peg.3213"/>
<dbReference type="Proteomes" id="UP000064243">
    <property type="component" value="Unassembled WGS sequence"/>
</dbReference>
<keyword evidence="3" id="KW-1003">Cell membrane</keyword>
<dbReference type="Pfam" id="PF25876">
    <property type="entry name" value="HH_MFP_RND"/>
    <property type="match status" value="1"/>
</dbReference>
<name>A0A125BB64_THIDE</name>
<dbReference type="Pfam" id="PF25944">
    <property type="entry name" value="Beta-barrel_RND"/>
    <property type="match status" value="1"/>
</dbReference>
<dbReference type="EMBL" id="LDUG01000061">
    <property type="protein sequence ID" value="KVW91349.1"/>
    <property type="molecule type" value="Genomic_DNA"/>
</dbReference>
<feature type="domain" description="Multidrug resistance protein MdtA-like barrel-sandwich hybrid" evidence="7">
    <location>
        <begin position="66"/>
        <end position="200"/>
    </location>
</feature>
<evidence type="ECO:0000259" key="6">
    <source>
        <dbReference type="Pfam" id="PF25876"/>
    </source>
</evidence>
<comment type="similarity">
    <text evidence="2">Belongs to the membrane fusion protein (MFP) (TC 8.A.1) family.</text>
</comment>
<sequence length="385" mass="39989">MKVRMLVTVIVLALIAGVVYRTQIAGTGDDKKGGGERALAVKTVAVAVRDFPRVIDLPGTLEAAQQVAIVAQASGTVLRQHVQEGAQVRAGEVLFTLDARPAQARIAQSQAALAGARAETAEAEQKLARLAPLMPPGYISQQEFDDARVALESARARAGSVRAELESARIEVGHAQIRTPIAGRVGRIAIRQGSLVQAGGEPLTTIVAPGALDVRAGLAEADWPQVIAARAAGKVMAEVTPDSPGADARQATAVRGELVFVDTQLDPATGAVPLKVRIEGSPGALMPGQGVRLRLMLGSLANVKVLPEATLQQGQEGTYVYVVRDGRAVVQPVRATHSLDGQLVVEGDLQAGEAVLIEVPKRLKAGGQVKLEGAPAEKKPGKAGS</sequence>
<dbReference type="GO" id="GO:0015562">
    <property type="term" value="F:efflux transmembrane transporter activity"/>
    <property type="evidence" value="ECO:0007669"/>
    <property type="project" value="TreeGrafter"/>
</dbReference>